<dbReference type="Proteomes" id="UP000593567">
    <property type="component" value="Unassembled WGS sequence"/>
</dbReference>
<dbReference type="AlphaFoldDB" id="A0A7J7JMV2"/>
<proteinExistence type="predicted"/>
<evidence type="ECO:0000313" key="1">
    <source>
        <dbReference type="EMBL" id="KAF6027367.1"/>
    </source>
</evidence>
<name>A0A7J7JMV2_BUGNE</name>
<comment type="caution">
    <text evidence="1">The sequence shown here is derived from an EMBL/GenBank/DDBJ whole genome shotgun (WGS) entry which is preliminary data.</text>
</comment>
<accession>A0A7J7JMV2</accession>
<dbReference type="EMBL" id="VXIV02002102">
    <property type="protein sequence ID" value="KAF6027367.1"/>
    <property type="molecule type" value="Genomic_DNA"/>
</dbReference>
<protein>
    <submittedName>
        <fullName evidence="1">Uncharacterized protein</fullName>
    </submittedName>
</protein>
<sequence>MFYYSMDYLIYGYLCFMHGTFILLTNTSCSTLAASLPHIPLIRLVLNTATAGVAFSIDTETEERDGAKAHRSRLPVKVIACIGYVTLQTETS</sequence>
<evidence type="ECO:0000313" key="2">
    <source>
        <dbReference type="Proteomes" id="UP000593567"/>
    </source>
</evidence>
<gene>
    <name evidence="1" type="ORF">EB796_014323</name>
</gene>
<organism evidence="1 2">
    <name type="scientific">Bugula neritina</name>
    <name type="common">Brown bryozoan</name>
    <name type="synonym">Sertularia neritina</name>
    <dbReference type="NCBI Taxonomy" id="10212"/>
    <lineage>
        <taxon>Eukaryota</taxon>
        <taxon>Metazoa</taxon>
        <taxon>Spiralia</taxon>
        <taxon>Lophotrochozoa</taxon>
        <taxon>Bryozoa</taxon>
        <taxon>Gymnolaemata</taxon>
        <taxon>Cheilostomatida</taxon>
        <taxon>Flustrina</taxon>
        <taxon>Buguloidea</taxon>
        <taxon>Bugulidae</taxon>
        <taxon>Bugula</taxon>
    </lineage>
</organism>
<keyword evidence="2" id="KW-1185">Reference proteome</keyword>
<reference evidence="1" key="1">
    <citation type="submission" date="2020-06" db="EMBL/GenBank/DDBJ databases">
        <title>Draft genome of Bugula neritina, a colonial animal packing powerful symbionts and potential medicines.</title>
        <authorList>
            <person name="Rayko M."/>
        </authorList>
    </citation>
    <scope>NUCLEOTIDE SEQUENCE [LARGE SCALE GENOMIC DNA]</scope>
    <source>
        <strain evidence="1">Kwan_BN1</strain>
    </source>
</reference>